<accession>R0KPS1</accession>
<sequence>MLKDLKNIDVPINKLLKKYDLQFTKEARSKISEVYLLTTAFVSLILNEKSKGKPFGKEDYEEFIKGMGV</sequence>
<dbReference type="HOGENOM" id="CLU_2776592_0_0_1"/>
<dbReference type="VEuPathDB" id="MicrosporidiaDB:NBO_507g0002"/>
<reference evidence="1 2" key="1">
    <citation type="journal article" date="2013" name="BMC Genomics">
        <title>Comparative genomics of parasitic silkworm microsporidia reveal an association between genome expansion and host adaptation.</title>
        <authorList>
            <person name="Pan G."/>
            <person name="Xu J."/>
            <person name="Li T."/>
            <person name="Xia Q."/>
            <person name="Liu S.L."/>
            <person name="Zhang G."/>
            <person name="Li S."/>
            <person name="Li C."/>
            <person name="Liu H."/>
            <person name="Yang L."/>
            <person name="Liu T."/>
            <person name="Zhang X."/>
            <person name="Wu Z."/>
            <person name="Fan W."/>
            <person name="Dang X."/>
            <person name="Xiang H."/>
            <person name="Tao M."/>
            <person name="Li Y."/>
            <person name="Hu J."/>
            <person name="Li Z."/>
            <person name="Lin L."/>
            <person name="Luo J."/>
            <person name="Geng L."/>
            <person name="Wang L."/>
            <person name="Long M."/>
            <person name="Wan Y."/>
            <person name="He N."/>
            <person name="Zhang Z."/>
            <person name="Lu C."/>
            <person name="Keeling P.J."/>
            <person name="Wang J."/>
            <person name="Xiang Z."/>
            <person name="Zhou Z."/>
        </authorList>
    </citation>
    <scope>NUCLEOTIDE SEQUENCE [LARGE SCALE GENOMIC DNA]</scope>
    <source>
        <strain evidence="2">CQ1 / CVCC 102059</strain>
    </source>
</reference>
<dbReference type="AlphaFoldDB" id="R0KPS1"/>
<proteinExistence type="predicted"/>
<organism evidence="1 2">
    <name type="scientific">Nosema bombycis (strain CQ1 / CVCC 102059)</name>
    <name type="common">Microsporidian parasite</name>
    <name type="synonym">Pebrine of silkworm</name>
    <dbReference type="NCBI Taxonomy" id="578461"/>
    <lineage>
        <taxon>Eukaryota</taxon>
        <taxon>Fungi</taxon>
        <taxon>Fungi incertae sedis</taxon>
        <taxon>Microsporidia</taxon>
        <taxon>Nosematidae</taxon>
        <taxon>Nosema</taxon>
    </lineage>
</organism>
<dbReference type="Proteomes" id="UP000016927">
    <property type="component" value="Unassembled WGS sequence"/>
</dbReference>
<keyword evidence="2" id="KW-1185">Reference proteome</keyword>
<gene>
    <name evidence="1" type="ORF">NBO_507g0002</name>
</gene>
<evidence type="ECO:0000313" key="1">
    <source>
        <dbReference type="EMBL" id="EOB12187.1"/>
    </source>
</evidence>
<evidence type="ECO:0000313" key="2">
    <source>
        <dbReference type="Proteomes" id="UP000016927"/>
    </source>
</evidence>
<dbReference type="EMBL" id="KB909415">
    <property type="protein sequence ID" value="EOB12187.1"/>
    <property type="molecule type" value="Genomic_DNA"/>
</dbReference>
<protein>
    <submittedName>
        <fullName evidence="1">Uncharacterized protein</fullName>
    </submittedName>
</protein>
<name>R0KPS1_NOSB1</name>